<dbReference type="PRINTS" id="PR00385">
    <property type="entry name" value="P450"/>
</dbReference>
<keyword evidence="6" id="KW-1185">Reference proteome</keyword>
<dbReference type="CDD" id="cd00302">
    <property type="entry name" value="cytochrome_P450"/>
    <property type="match status" value="1"/>
</dbReference>
<dbReference type="AlphaFoldDB" id="A0AAW1RQP2"/>
<dbReference type="GO" id="GO:0020037">
    <property type="term" value="F:heme binding"/>
    <property type="evidence" value="ECO:0007669"/>
    <property type="project" value="InterPro"/>
</dbReference>
<accession>A0AAW1RQP2</accession>
<evidence type="ECO:0000256" key="4">
    <source>
        <dbReference type="RuleBase" id="RU000461"/>
    </source>
</evidence>
<evidence type="ECO:0000313" key="5">
    <source>
        <dbReference type="EMBL" id="KAK9835968.1"/>
    </source>
</evidence>
<feature type="binding site" description="axial binding residue" evidence="3">
    <location>
        <position position="453"/>
    </location>
    <ligand>
        <name>heme</name>
        <dbReference type="ChEBI" id="CHEBI:30413"/>
    </ligand>
    <ligandPart>
        <name>Fe</name>
        <dbReference type="ChEBI" id="CHEBI:18248"/>
    </ligandPart>
</feature>
<comment type="caution">
    <text evidence="5">The sequence shown here is derived from an EMBL/GenBank/DDBJ whole genome shotgun (WGS) entry which is preliminary data.</text>
</comment>
<dbReference type="GO" id="GO:0016705">
    <property type="term" value="F:oxidoreductase activity, acting on paired donors, with incorporation or reduction of molecular oxygen"/>
    <property type="evidence" value="ECO:0007669"/>
    <property type="project" value="InterPro"/>
</dbReference>
<dbReference type="InterPro" id="IPR002401">
    <property type="entry name" value="Cyt_P450_E_grp-I"/>
</dbReference>
<evidence type="ECO:0000256" key="2">
    <source>
        <dbReference type="ARBA" id="ARBA00010617"/>
    </source>
</evidence>
<gene>
    <name evidence="5" type="ORF">WJX81_002349</name>
</gene>
<keyword evidence="3 4" id="KW-0479">Metal-binding</keyword>
<dbReference type="Gene3D" id="1.10.630.10">
    <property type="entry name" value="Cytochrome P450"/>
    <property type="match status" value="1"/>
</dbReference>
<keyword evidence="3 4" id="KW-0408">Iron</keyword>
<keyword evidence="4" id="KW-0503">Monooxygenase</keyword>
<dbReference type="PROSITE" id="PS00086">
    <property type="entry name" value="CYTOCHROME_P450"/>
    <property type="match status" value="1"/>
</dbReference>
<name>A0AAW1RQP2_9CHLO</name>
<dbReference type="EMBL" id="JALJOU010000027">
    <property type="protein sequence ID" value="KAK9835968.1"/>
    <property type="molecule type" value="Genomic_DNA"/>
</dbReference>
<reference evidence="5 6" key="1">
    <citation type="journal article" date="2024" name="Nat. Commun.">
        <title>Phylogenomics reveals the evolutionary origins of lichenization in chlorophyte algae.</title>
        <authorList>
            <person name="Puginier C."/>
            <person name="Libourel C."/>
            <person name="Otte J."/>
            <person name="Skaloud P."/>
            <person name="Haon M."/>
            <person name="Grisel S."/>
            <person name="Petersen M."/>
            <person name="Berrin J.G."/>
            <person name="Delaux P.M."/>
            <person name="Dal Grande F."/>
            <person name="Keller J."/>
        </authorList>
    </citation>
    <scope>NUCLEOTIDE SEQUENCE [LARGE SCALE GENOMIC DNA]</scope>
    <source>
        <strain evidence="5 6">SAG 245.80</strain>
    </source>
</reference>
<dbReference type="PANTHER" id="PTHR24305:SF166">
    <property type="entry name" value="CYTOCHROME P450 12A4, MITOCHONDRIAL-RELATED"/>
    <property type="match status" value="1"/>
</dbReference>
<dbReference type="Proteomes" id="UP001445335">
    <property type="component" value="Unassembled WGS sequence"/>
</dbReference>
<comment type="cofactor">
    <cofactor evidence="1 3">
        <name>heme</name>
        <dbReference type="ChEBI" id="CHEBI:30413"/>
    </cofactor>
</comment>
<evidence type="ECO:0000256" key="3">
    <source>
        <dbReference type="PIRSR" id="PIRSR602401-1"/>
    </source>
</evidence>
<organism evidence="5 6">
    <name type="scientific">Elliptochloris bilobata</name>
    <dbReference type="NCBI Taxonomy" id="381761"/>
    <lineage>
        <taxon>Eukaryota</taxon>
        <taxon>Viridiplantae</taxon>
        <taxon>Chlorophyta</taxon>
        <taxon>core chlorophytes</taxon>
        <taxon>Trebouxiophyceae</taxon>
        <taxon>Trebouxiophyceae incertae sedis</taxon>
        <taxon>Elliptochloris clade</taxon>
        <taxon>Elliptochloris</taxon>
    </lineage>
</organism>
<dbReference type="InterPro" id="IPR001128">
    <property type="entry name" value="Cyt_P450"/>
</dbReference>
<evidence type="ECO:0000256" key="1">
    <source>
        <dbReference type="ARBA" id="ARBA00001971"/>
    </source>
</evidence>
<dbReference type="Pfam" id="PF00067">
    <property type="entry name" value="p450"/>
    <property type="match status" value="1"/>
</dbReference>
<protein>
    <recommendedName>
        <fullName evidence="7">Cytochrome P450</fullName>
    </recommendedName>
</protein>
<dbReference type="InterPro" id="IPR017972">
    <property type="entry name" value="Cyt_P450_CS"/>
</dbReference>
<evidence type="ECO:0008006" key="7">
    <source>
        <dbReference type="Google" id="ProtNLM"/>
    </source>
</evidence>
<dbReference type="InterPro" id="IPR036396">
    <property type="entry name" value="Cyt_P450_sf"/>
</dbReference>
<dbReference type="GO" id="GO:0005506">
    <property type="term" value="F:iron ion binding"/>
    <property type="evidence" value="ECO:0007669"/>
    <property type="project" value="InterPro"/>
</dbReference>
<evidence type="ECO:0000313" key="6">
    <source>
        <dbReference type="Proteomes" id="UP001445335"/>
    </source>
</evidence>
<dbReference type="InterPro" id="IPR050121">
    <property type="entry name" value="Cytochrome_P450_monoxygenase"/>
</dbReference>
<proteinExistence type="inferred from homology"/>
<dbReference type="GO" id="GO:0004497">
    <property type="term" value="F:monooxygenase activity"/>
    <property type="evidence" value="ECO:0007669"/>
    <property type="project" value="UniProtKB-KW"/>
</dbReference>
<dbReference type="SUPFAM" id="SSF48264">
    <property type="entry name" value="Cytochrome P450"/>
    <property type="match status" value="1"/>
</dbReference>
<dbReference type="PANTHER" id="PTHR24305">
    <property type="entry name" value="CYTOCHROME P450"/>
    <property type="match status" value="1"/>
</dbReference>
<keyword evidence="3 4" id="KW-0349">Heme</keyword>
<keyword evidence="4" id="KW-0560">Oxidoreductase</keyword>
<sequence>MLRGFPGPGTVSVVSGHVPLLNDPKRPPHVLVKALSEQYRGIFRLRLFWRQAIYITDPFLLQEVFAAERAGIIEKPVAQLMKVKGKTERNMFSERSGNYKWKLVRKAVAPAFSTANLKVFHHHITTVVDNLIACIKARGPSVPVDIANITQRESFDVIGRVGFDHDFGVSRRIDVSPAFGGEPDVFDVFKTMLGETGKRFNNPMRFLSRTGEASKGERASMRVLQMSRQLMEECRANKDLDERSIAAHLLQIVDPTNGKPLTLDRLEDEASVMFVAGSETTGYSIAWTLYLLAKHPEAMAKLEAELDEMGLLVTPARPRPRTFAFADISKLRYLDAILKESMRMRPVVTGGSLRVVARDLRLSNGLVLPRGITITGSNLSLLNNPTLWEHPERFMPERFEDPEVVYVERASPANGNAHVEAAHGGAYDGIADYRGSANKALRYTPFGNGMRNCVGQQLAKVNMPTALGMLVSNFKFELTPETAAMTMADLETVRGTLQFKDGLYMFCTPRDAPAAASSA</sequence>
<dbReference type="PRINTS" id="PR00463">
    <property type="entry name" value="EP450I"/>
</dbReference>
<comment type="similarity">
    <text evidence="2 4">Belongs to the cytochrome P450 family.</text>
</comment>